<proteinExistence type="predicted"/>
<accession>A0A8S4NZ40</accession>
<name>A0A8S4NZ40_OWEFU</name>
<dbReference type="EMBL" id="CAIIXF020000006">
    <property type="protein sequence ID" value="CAH1785882.1"/>
    <property type="molecule type" value="Genomic_DNA"/>
</dbReference>
<evidence type="ECO:0000313" key="3">
    <source>
        <dbReference type="Proteomes" id="UP000749559"/>
    </source>
</evidence>
<dbReference type="Proteomes" id="UP000749559">
    <property type="component" value="Unassembled WGS sequence"/>
</dbReference>
<protein>
    <submittedName>
        <fullName evidence="2">Uncharacterized protein</fullName>
    </submittedName>
</protein>
<reference evidence="2" key="1">
    <citation type="submission" date="2022-03" db="EMBL/GenBank/DDBJ databases">
        <authorList>
            <person name="Martin C."/>
        </authorList>
    </citation>
    <scope>NUCLEOTIDE SEQUENCE</scope>
</reference>
<keyword evidence="3" id="KW-1185">Reference proteome</keyword>
<comment type="caution">
    <text evidence="2">The sequence shown here is derived from an EMBL/GenBank/DDBJ whole genome shotgun (WGS) entry which is preliminary data.</text>
</comment>
<feature type="region of interest" description="Disordered" evidence="1">
    <location>
        <begin position="178"/>
        <end position="221"/>
    </location>
</feature>
<organism evidence="2 3">
    <name type="scientific">Owenia fusiformis</name>
    <name type="common">Polychaete worm</name>
    <dbReference type="NCBI Taxonomy" id="6347"/>
    <lineage>
        <taxon>Eukaryota</taxon>
        <taxon>Metazoa</taxon>
        <taxon>Spiralia</taxon>
        <taxon>Lophotrochozoa</taxon>
        <taxon>Annelida</taxon>
        <taxon>Polychaeta</taxon>
        <taxon>Sedentaria</taxon>
        <taxon>Canalipalpata</taxon>
        <taxon>Sabellida</taxon>
        <taxon>Oweniida</taxon>
        <taxon>Oweniidae</taxon>
        <taxon>Owenia</taxon>
    </lineage>
</organism>
<feature type="region of interest" description="Disordered" evidence="1">
    <location>
        <begin position="20"/>
        <end position="71"/>
    </location>
</feature>
<feature type="non-terminal residue" evidence="2">
    <location>
        <position position="221"/>
    </location>
</feature>
<sequence>MSDIESMDQTKEQKKTWVFFKNDNEHIKNPLTGDTTLPVEQRSSPTQDGEKDTPDFSNQGIRQEQVESRKREALNPFFEPTYAFLRQTVKHTGSIGTISAPTPVSIGYRGEQSKVPTAQASGFSTGYWTGDNWTTGGKPWKDPMEEIGTQDFPLVNRNLINWPGKEKLESNPFMDTVQENGMERASDPWNSPTLQLGSRKKFPKTSTRMTPGRDTPKWREC</sequence>
<dbReference type="AlphaFoldDB" id="A0A8S4NZ40"/>
<evidence type="ECO:0000256" key="1">
    <source>
        <dbReference type="SAM" id="MobiDB-lite"/>
    </source>
</evidence>
<gene>
    <name evidence="2" type="ORF">OFUS_LOCUS11885</name>
</gene>
<evidence type="ECO:0000313" key="2">
    <source>
        <dbReference type="EMBL" id="CAH1785882.1"/>
    </source>
</evidence>